<dbReference type="InterPro" id="IPR013324">
    <property type="entry name" value="RNA_pol_sigma_r3/r4-like"/>
</dbReference>
<keyword evidence="7" id="KW-1185">Reference proteome</keyword>
<evidence type="ECO:0000313" key="7">
    <source>
        <dbReference type="Proteomes" id="UP001597525"/>
    </source>
</evidence>
<reference evidence="7" key="1">
    <citation type="journal article" date="2019" name="Int. J. Syst. Evol. Microbiol.">
        <title>The Global Catalogue of Microorganisms (GCM) 10K type strain sequencing project: providing services to taxonomists for standard genome sequencing and annotation.</title>
        <authorList>
            <consortium name="The Broad Institute Genomics Platform"/>
            <consortium name="The Broad Institute Genome Sequencing Center for Infectious Disease"/>
            <person name="Wu L."/>
            <person name="Ma J."/>
        </authorList>
    </citation>
    <scope>NUCLEOTIDE SEQUENCE [LARGE SCALE GENOMIC DNA]</scope>
    <source>
        <strain evidence="7">KCTC 22814</strain>
    </source>
</reference>
<comment type="similarity">
    <text evidence="1">Belongs to the sigma-70 factor family. ECF subfamily.</text>
</comment>
<dbReference type="NCBIfam" id="TIGR02937">
    <property type="entry name" value="sigma70-ECF"/>
    <property type="match status" value="1"/>
</dbReference>
<evidence type="ECO:0000256" key="4">
    <source>
        <dbReference type="ARBA" id="ARBA00023163"/>
    </source>
</evidence>
<dbReference type="SMART" id="SM00421">
    <property type="entry name" value="HTH_LUXR"/>
    <property type="match status" value="1"/>
</dbReference>
<dbReference type="InterPro" id="IPR013249">
    <property type="entry name" value="RNA_pol_sigma70_r4_t2"/>
</dbReference>
<dbReference type="Pfam" id="PF04542">
    <property type="entry name" value="Sigma70_r2"/>
    <property type="match status" value="1"/>
</dbReference>
<feature type="domain" description="HTH luxR-type" evidence="5">
    <location>
        <begin position="137"/>
        <end position="191"/>
    </location>
</feature>
<dbReference type="PANTHER" id="PTHR43133:SF46">
    <property type="entry name" value="RNA POLYMERASE SIGMA-70 FACTOR ECF SUBFAMILY"/>
    <property type="match status" value="1"/>
</dbReference>
<dbReference type="InterPro" id="IPR014284">
    <property type="entry name" value="RNA_pol_sigma-70_dom"/>
</dbReference>
<keyword evidence="2" id="KW-0805">Transcription regulation</keyword>
<protein>
    <submittedName>
        <fullName evidence="6">Sigma-70 family RNA polymerase sigma factor</fullName>
    </submittedName>
</protein>
<dbReference type="InterPro" id="IPR013325">
    <property type="entry name" value="RNA_pol_sigma_r2"/>
</dbReference>
<evidence type="ECO:0000256" key="1">
    <source>
        <dbReference type="ARBA" id="ARBA00010641"/>
    </source>
</evidence>
<name>A0ABW6BEU2_9SPHI</name>
<gene>
    <name evidence="6" type="ORF">ACFS7Y_04180</name>
</gene>
<keyword evidence="3" id="KW-0731">Sigma factor</keyword>
<sequence length="203" mass="23425">MRRIISPNERSIDLQNLSLLQASESEANLFLNQLFEKYWKALYQFSFNLLQDGDEAQDTVQELFINLWDRRHHIDIQTSLEAYLFSSVRYKSLTKLQAKLSNAKRDIPLESLVVESFQEAVDPSLLKELQEEIALQISKLPARMQQVIRMRTMDCMSISEIAKNLHISEDTVKNHLAAARKKLRIQLGDAAYLLLLGSVGYLQ</sequence>
<evidence type="ECO:0000313" key="6">
    <source>
        <dbReference type="EMBL" id="MFD2966569.1"/>
    </source>
</evidence>
<dbReference type="InterPro" id="IPR039425">
    <property type="entry name" value="RNA_pol_sigma-70-like"/>
</dbReference>
<keyword evidence="4" id="KW-0804">Transcription</keyword>
<dbReference type="EMBL" id="JBHUPB010000003">
    <property type="protein sequence ID" value="MFD2966569.1"/>
    <property type="molecule type" value="Genomic_DNA"/>
</dbReference>
<dbReference type="PANTHER" id="PTHR43133">
    <property type="entry name" value="RNA POLYMERASE ECF-TYPE SIGMA FACTO"/>
    <property type="match status" value="1"/>
</dbReference>
<dbReference type="Gene3D" id="1.10.1740.10">
    <property type="match status" value="1"/>
</dbReference>
<accession>A0ABW6BEU2</accession>
<dbReference type="Proteomes" id="UP001597525">
    <property type="component" value="Unassembled WGS sequence"/>
</dbReference>
<dbReference type="Pfam" id="PF08281">
    <property type="entry name" value="Sigma70_r4_2"/>
    <property type="match status" value="1"/>
</dbReference>
<organism evidence="6 7">
    <name type="scientific">Sphingobacterium bambusae</name>
    <dbReference type="NCBI Taxonomy" id="662858"/>
    <lineage>
        <taxon>Bacteria</taxon>
        <taxon>Pseudomonadati</taxon>
        <taxon>Bacteroidota</taxon>
        <taxon>Sphingobacteriia</taxon>
        <taxon>Sphingobacteriales</taxon>
        <taxon>Sphingobacteriaceae</taxon>
        <taxon>Sphingobacterium</taxon>
    </lineage>
</organism>
<dbReference type="InterPro" id="IPR007627">
    <property type="entry name" value="RNA_pol_sigma70_r2"/>
</dbReference>
<evidence type="ECO:0000256" key="3">
    <source>
        <dbReference type="ARBA" id="ARBA00023082"/>
    </source>
</evidence>
<dbReference type="Gene3D" id="1.10.10.10">
    <property type="entry name" value="Winged helix-like DNA-binding domain superfamily/Winged helix DNA-binding domain"/>
    <property type="match status" value="1"/>
</dbReference>
<proteinExistence type="inferred from homology"/>
<dbReference type="InterPro" id="IPR036388">
    <property type="entry name" value="WH-like_DNA-bd_sf"/>
</dbReference>
<dbReference type="SUPFAM" id="SSF88659">
    <property type="entry name" value="Sigma3 and sigma4 domains of RNA polymerase sigma factors"/>
    <property type="match status" value="1"/>
</dbReference>
<dbReference type="CDD" id="cd06171">
    <property type="entry name" value="Sigma70_r4"/>
    <property type="match status" value="1"/>
</dbReference>
<dbReference type="InterPro" id="IPR000792">
    <property type="entry name" value="Tscrpt_reg_LuxR_C"/>
</dbReference>
<dbReference type="RefSeq" id="WP_320184353.1">
    <property type="nucleotide sequence ID" value="NZ_CP138332.1"/>
</dbReference>
<dbReference type="SUPFAM" id="SSF88946">
    <property type="entry name" value="Sigma2 domain of RNA polymerase sigma factors"/>
    <property type="match status" value="1"/>
</dbReference>
<evidence type="ECO:0000256" key="2">
    <source>
        <dbReference type="ARBA" id="ARBA00023015"/>
    </source>
</evidence>
<comment type="caution">
    <text evidence="6">The sequence shown here is derived from an EMBL/GenBank/DDBJ whole genome shotgun (WGS) entry which is preliminary data.</text>
</comment>
<evidence type="ECO:0000259" key="5">
    <source>
        <dbReference type="SMART" id="SM00421"/>
    </source>
</evidence>